<keyword evidence="7" id="KW-1185">Reference proteome</keyword>
<comment type="caution">
    <text evidence="6">The sequence shown here is derived from an EMBL/GenBank/DDBJ whole genome shotgun (WGS) entry which is preliminary data.</text>
</comment>
<dbReference type="InterPro" id="IPR036390">
    <property type="entry name" value="WH_DNA-bd_sf"/>
</dbReference>
<dbReference type="SUPFAM" id="SSF53850">
    <property type="entry name" value="Periplasmic binding protein-like II"/>
    <property type="match status" value="1"/>
</dbReference>
<evidence type="ECO:0000256" key="3">
    <source>
        <dbReference type="ARBA" id="ARBA00023125"/>
    </source>
</evidence>
<name>A0ABW2J2R6_9BURK</name>
<dbReference type="Gene3D" id="3.40.190.290">
    <property type="match status" value="1"/>
</dbReference>
<dbReference type="SUPFAM" id="SSF46785">
    <property type="entry name" value="Winged helix' DNA-binding domain"/>
    <property type="match status" value="1"/>
</dbReference>
<dbReference type="Proteomes" id="UP001596379">
    <property type="component" value="Unassembled WGS sequence"/>
</dbReference>
<dbReference type="Gene3D" id="1.10.10.10">
    <property type="entry name" value="Winged helix-like DNA-binding domain superfamily/Winged helix DNA-binding domain"/>
    <property type="match status" value="1"/>
</dbReference>
<comment type="similarity">
    <text evidence="1">Belongs to the LysR transcriptional regulatory family.</text>
</comment>
<proteinExistence type="inferred from homology"/>
<dbReference type="InterPro" id="IPR058163">
    <property type="entry name" value="LysR-type_TF_proteobact-type"/>
</dbReference>
<dbReference type="Pfam" id="PF03466">
    <property type="entry name" value="LysR_substrate"/>
    <property type="match status" value="1"/>
</dbReference>
<feature type="domain" description="HTH lysR-type" evidence="5">
    <location>
        <begin position="4"/>
        <end position="61"/>
    </location>
</feature>
<keyword evidence="3" id="KW-0238">DNA-binding</keyword>
<evidence type="ECO:0000256" key="1">
    <source>
        <dbReference type="ARBA" id="ARBA00009437"/>
    </source>
</evidence>
<evidence type="ECO:0000313" key="7">
    <source>
        <dbReference type="Proteomes" id="UP001596379"/>
    </source>
</evidence>
<dbReference type="PANTHER" id="PTHR30537:SF72">
    <property type="entry name" value="LYSR FAMILY TRANSCRIPTIONAL REGULATOR"/>
    <property type="match status" value="1"/>
</dbReference>
<dbReference type="InterPro" id="IPR000847">
    <property type="entry name" value="LysR_HTH_N"/>
</dbReference>
<organism evidence="6 7">
    <name type="scientific">Herminiimonas aquatilis</name>
    <dbReference type="NCBI Taxonomy" id="345342"/>
    <lineage>
        <taxon>Bacteria</taxon>
        <taxon>Pseudomonadati</taxon>
        <taxon>Pseudomonadota</taxon>
        <taxon>Betaproteobacteria</taxon>
        <taxon>Burkholderiales</taxon>
        <taxon>Oxalobacteraceae</taxon>
        <taxon>Herminiimonas</taxon>
    </lineage>
</organism>
<dbReference type="EMBL" id="JBHTCC010000001">
    <property type="protein sequence ID" value="MFC7297296.1"/>
    <property type="molecule type" value="Genomic_DNA"/>
</dbReference>
<evidence type="ECO:0000256" key="4">
    <source>
        <dbReference type="ARBA" id="ARBA00023163"/>
    </source>
</evidence>
<dbReference type="InterPro" id="IPR036388">
    <property type="entry name" value="WH-like_DNA-bd_sf"/>
</dbReference>
<dbReference type="PROSITE" id="PS50931">
    <property type="entry name" value="HTH_LYSR"/>
    <property type="match status" value="1"/>
</dbReference>
<dbReference type="CDD" id="cd08472">
    <property type="entry name" value="PBP2_CrgA_like_3"/>
    <property type="match status" value="1"/>
</dbReference>
<keyword evidence="2" id="KW-0805">Transcription regulation</keyword>
<gene>
    <name evidence="6" type="ORF">ACFQO0_02475</name>
</gene>
<evidence type="ECO:0000256" key="2">
    <source>
        <dbReference type="ARBA" id="ARBA00023015"/>
    </source>
</evidence>
<dbReference type="RefSeq" id="WP_382232459.1">
    <property type="nucleotide sequence ID" value="NZ_JBHTCC010000001.1"/>
</dbReference>
<dbReference type="PANTHER" id="PTHR30537">
    <property type="entry name" value="HTH-TYPE TRANSCRIPTIONAL REGULATOR"/>
    <property type="match status" value="1"/>
</dbReference>
<keyword evidence="4" id="KW-0804">Transcription</keyword>
<protein>
    <submittedName>
        <fullName evidence="6">LysR family transcriptional regulator</fullName>
    </submittedName>
</protein>
<sequence length="304" mass="33730">MAANKFDLLRSFVRVTEVGSFTQAATSLGLQKASVSEHVRSLEELVGARLLHRTTRKVQATHDGIALFERCKDLLSDMDELEGMFRRDGAALTGRLRVDMPTAVAHKIVMPHLAEFVAQYPHVQIEISSADRRVDVVREGFDCVLRVGDTVDPSLIARKLGAFQMANCASPAYLKQYGIPQSLEDLTSHQLIHYTPVLGMRSSGFEYVVDGKTVSVPMSGAVTVNNIEAYEAACLGGLGIVQSPLSGMSDHLKNGRLVSILPQFIPAPMTVSLLYSHRRHLPQRVRIFMDWLAELMEQHYPFLK</sequence>
<dbReference type="Pfam" id="PF00126">
    <property type="entry name" value="HTH_1"/>
    <property type="match status" value="1"/>
</dbReference>
<accession>A0ABW2J2R6</accession>
<evidence type="ECO:0000313" key="6">
    <source>
        <dbReference type="EMBL" id="MFC7297296.1"/>
    </source>
</evidence>
<dbReference type="InterPro" id="IPR005119">
    <property type="entry name" value="LysR_subst-bd"/>
</dbReference>
<evidence type="ECO:0000259" key="5">
    <source>
        <dbReference type="PROSITE" id="PS50931"/>
    </source>
</evidence>
<reference evidence="7" key="1">
    <citation type="journal article" date="2019" name="Int. J. Syst. Evol. Microbiol.">
        <title>The Global Catalogue of Microorganisms (GCM) 10K type strain sequencing project: providing services to taxonomists for standard genome sequencing and annotation.</title>
        <authorList>
            <consortium name="The Broad Institute Genomics Platform"/>
            <consortium name="The Broad Institute Genome Sequencing Center for Infectious Disease"/>
            <person name="Wu L."/>
            <person name="Ma J."/>
        </authorList>
    </citation>
    <scope>NUCLEOTIDE SEQUENCE [LARGE SCALE GENOMIC DNA]</scope>
    <source>
        <strain evidence="7">CCUG 36956</strain>
    </source>
</reference>